<evidence type="ECO:0000313" key="3">
    <source>
        <dbReference type="Proteomes" id="UP000610558"/>
    </source>
</evidence>
<dbReference type="InterPro" id="IPR041726">
    <property type="entry name" value="ACAD10_11_N"/>
</dbReference>
<dbReference type="InterPro" id="IPR011009">
    <property type="entry name" value="Kinase-like_dom_sf"/>
</dbReference>
<name>A0A927BZT6_9GAMM</name>
<evidence type="ECO:0000313" key="2">
    <source>
        <dbReference type="EMBL" id="MBD2858084.1"/>
    </source>
</evidence>
<sequence length="343" mass="37452">MAELHDAEIALSALQNKLSTTIAEFVGEAVEISQLQQLTAGAAAQTWRFQASYGGQSQTLILRSGIDADQFAGALKKADEAIVINAAVAVGVIAPRILGILQPGHGLGEGFVMECIDGESLPPKILRDPTLSAAREKLAAQCGEALAQIHAVPRSELSHLPVQDAKAQLDFYQQSYQRFGMPLPVFDAAFQYLSQHQFEAELTLVHGDFRNGNILVDENGLSGVLDWELSHIGDPMEDLGWLCVNSWRFGQRDKPVGGFGTREQLFSAYEQASGLKVDPARVNYWELFGVLKWGVLCLYQCEVHLSGAQRSVERAAIGRRVSECELDIIALLEQASQHQGEPQ</sequence>
<proteinExistence type="predicted"/>
<dbReference type="Gene3D" id="3.90.1200.10">
    <property type="match status" value="1"/>
</dbReference>
<dbReference type="EMBL" id="JACXLD010000001">
    <property type="protein sequence ID" value="MBD2858084.1"/>
    <property type="molecule type" value="Genomic_DNA"/>
</dbReference>
<dbReference type="Pfam" id="PF01636">
    <property type="entry name" value="APH"/>
    <property type="match status" value="1"/>
</dbReference>
<protein>
    <submittedName>
        <fullName evidence="2">Phosphotransferase family protein</fullName>
    </submittedName>
</protein>
<gene>
    <name evidence="2" type="ORF">IB286_03620</name>
</gene>
<evidence type="ECO:0000259" key="1">
    <source>
        <dbReference type="Pfam" id="PF01636"/>
    </source>
</evidence>
<comment type="caution">
    <text evidence="2">The sequence shown here is derived from an EMBL/GenBank/DDBJ whole genome shotgun (WGS) entry which is preliminary data.</text>
</comment>
<dbReference type="PANTHER" id="PTHR21310:SF57">
    <property type="entry name" value="BLR2944 PROTEIN"/>
    <property type="match status" value="1"/>
</dbReference>
<feature type="domain" description="Aminoglycoside phosphotransferase" evidence="1">
    <location>
        <begin position="35"/>
        <end position="272"/>
    </location>
</feature>
<reference evidence="2" key="1">
    <citation type="submission" date="2020-09" db="EMBL/GenBank/DDBJ databases">
        <authorList>
            <person name="Yoon J.-W."/>
        </authorList>
    </citation>
    <scope>NUCLEOTIDE SEQUENCE</scope>
    <source>
        <strain evidence="2">KMU-158</strain>
    </source>
</reference>
<dbReference type="InterPro" id="IPR002575">
    <property type="entry name" value="Aminoglycoside_PTrfase"/>
</dbReference>
<dbReference type="SUPFAM" id="SSF56112">
    <property type="entry name" value="Protein kinase-like (PK-like)"/>
    <property type="match status" value="1"/>
</dbReference>
<dbReference type="AlphaFoldDB" id="A0A927BZT6"/>
<dbReference type="PANTHER" id="PTHR21310">
    <property type="entry name" value="AMINOGLYCOSIDE PHOSPHOTRANSFERASE-RELATED-RELATED"/>
    <property type="match status" value="1"/>
</dbReference>
<organism evidence="2 3">
    <name type="scientific">Spongiibacter pelagi</name>
    <dbReference type="NCBI Taxonomy" id="2760804"/>
    <lineage>
        <taxon>Bacteria</taxon>
        <taxon>Pseudomonadati</taxon>
        <taxon>Pseudomonadota</taxon>
        <taxon>Gammaproteobacteria</taxon>
        <taxon>Cellvibrionales</taxon>
        <taxon>Spongiibacteraceae</taxon>
        <taxon>Spongiibacter</taxon>
    </lineage>
</organism>
<dbReference type="CDD" id="cd05154">
    <property type="entry name" value="ACAD10_11_N-like"/>
    <property type="match status" value="1"/>
</dbReference>
<dbReference type="InterPro" id="IPR051678">
    <property type="entry name" value="AGP_Transferase"/>
</dbReference>
<dbReference type="Proteomes" id="UP000610558">
    <property type="component" value="Unassembled WGS sequence"/>
</dbReference>
<dbReference type="RefSeq" id="WP_190762483.1">
    <property type="nucleotide sequence ID" value="NZ_JACXLD010000001.1"/>
</dbReference>
<keyword evidence="3" id="KW-1185">Reference proteome</keyword>
<accession>A0A927BZT6</accession>